<dbReference type="GO" id="GO:0005634">
    <property type="term" value="C:nucleus"/>
    <property type="evidence" value="ECO:0007669"/>
    <property type="project" value="UniProtKB-SubCell"/>
</dbReference>
<protein>
    <submittedName>
        <fullName evidence="9">Uncharacterized protein</fullName>
    </submittedName>
</protein>
<evidence type="ECO:0000256" key="6">
    <source>
        <dbReference type="SAM" id="MobiDB-lite"/>
    </source>
</evidence>
<dbReference type="Proteomes" id="UP001345219">
    <property type="component" value="Chromosome 10"/>
</dbReference>
<dbReference type="CDD" id="cd00167">
    <property type="entry name" value="SANT"/>
    <property type="match status" value="1"/>
</dbReference>
<evidence type="ECO:0000256" key="5">
    <source>
        <dbReference type="ARBA" id="ARBA00023242"/>
    </source>
</evidence>
<comment type="caution">
    <text evidence="9">The sequence shown here is derived from an EMBL/GenBank/DDBJ whole genome shotgun (WGS) entry which is preliminary data.</text>
</comment>
<keyword evidence="4" id="KW-0804">Transcription</keyword>
<dbReference type="AlphaFoldDB" id="A0AAN7H003"/>
<dbReference type="NCBIfam" id="TIGR01557">
    <property type="entry name" value="myb_SHAQKYF"/>
    <property type="match status" value="1"/>
</dbReference>
<keyword evidence="2" id="KW-0805">Transcription regulation</keyword>
<comment type="subcellular location">
    <subcellularLocation>
        <location evidence="1">Nucleus</location>
    </subcellularLocation>
</comment>
<organism evidence="9 10">
    <name type="scientific">Trapa incisa</name>
    <dbReference type="NCBI Taxonomy" id="236973"/>
    <lineage>
        <taxon>Eukaryota</taxon>
        <taxon>Viridiplantae</taxon>
        <taxon>Streptophyta</taxon>
        <taxon>Embryophyta</taxon>
        <taxon>Tracheophyta</taxon>
        <taxon>Spermatophyta</taxon>
        <taxon>Magnoliopsida</taxon>
        <taxon>eudicotyledons</taxon>
        <taxon>Gunneridae</taxon>
        <taxon>Pentapetalae</taxon>
        <taxon>rosids</taxon>
        <taxon>malvids</taxon>
        <taxon>Myrtales</taxon>
        <taxon>Lythraceae</taxon>
        <taxon>Trapa</taxon>
    </lineage>
</organism>
<accession>A0AAN7H003</accession>
<feature type="domain" description="HTH myb-type" evidence="8">
    <location>
        <begin position="45"/>
        <end position="99"/>
    </location>
</feature>
<keyword evidence="10" id="KW-1185">Reference proteome</keyword>
<dbReference type="InterPro" id="IPR017930">
    <property type="entry name" value="Myb_dom"/>
</dbReference>
<gene>
    <name evidence="9" type="ORF">SAY87_011824</name>
</gene>
<evidence type="ECO:0000259" key="7">
    <source>
        <dbReference type="PROSITE" id="PS51293"/>
    </source>
</evidence>
<evidence type="ECO:0000256" key="4">
    <source>
        <dbReference type="ARBA" id="ARBA00023163"/>
    </source>
</evidence>
<evidence type="ECO:0000256" key="1">
    <source>
        <dbReference type="ARBA" id="ARBA00004123"/>
    </source>
</evidence>
<dbReference type="PANTHER" id="PTHR12802">
    <property type="entry name" value="SWI/SNF COMPLEX-RELATED"/>
    <property type="match status" value="1"/>
</dbReference>
<dbReference type="GO" id="GO:0003677">
    <property type="term" value="F:DNA binding"/>
    <property type="evidence" value="ECO:0007669"/>
    <property type="project" value="UniProtKB-KW"/>
</dbReference>
<evidence type="ECO:0000256" key="3">
    <source>
        <dbReference type="ARBA" id="ARBA00023125"/>
    </source>
</evidence>
<feature type="domain" description="SANT" evidence="7">
    <location>
        <begin position="48"/>
        <end position="101"/>
    </location>
</feature>
<dbReference type="Gene3D" id="1.10.10.60">
    <property type="entry name" value="Homeodomain-like"/>
    <property type="match status" value="1"/>
</dbReference>
<dbReference type="Pfam" id="PF24904">
    <property type="entry name" value="RVE6"/>
    <property type="match status" value="1"/>
</dbReference>
<sequence>MSSKNPNSQGFYLEPNGMILPSPGPFAAASATKEYPRKKVRKPYTSTKKKERWTDTEHAKFVEAVYLFDRDWKKIQAFIASKTVIQIRSHAQKYSGKIKKNGVKGHLPPPRPKRKAAHPYHQKASKNAQVQSQASESLHSSPALVGSIDATVSDSSSILSPPFTSAKLGSWGYNTIPKVSLPHASRGTYVPTGCSSISESTQRMQSVCVPTDQGHKIHKMRVLPDFYQVYCFIGSFFDPDTTGHLQNLKRMHPIDLKTVLLLMKNLFHNLTSPDFEDQRMLLSTCGIWIEPSIQYDHWTLSQAYQDSYPKA</sequence>
<evidence type="ECO:0000313" key="10">
    <source>
        <dbReference type="Proteomes" id="UP001345219"/>
    </source>
</evidence>
<dbReference type="PROSITE" id="PS51294">
    <property type="entry name" value="HTH_MYB"/>
    <property type="match status" value="1"/>
</dbReference>
<dbReference type="PROSITE" id="PS51293">
    <property type="entry name" value="SANT"/>
    <property type="match status" value="1"/>
</dbReference>
<dbReference type="SMART" id="SM00717">
    <property type="entry name" value="SANT"/>
    <property type="match status" value="1"/>
</dbReference>
<keyword evidence="5" id="KW-0539">Nucleus</keyword>
<feature type="region of interest" description="Disordered" evidence="6">
    <location>
        <begin position="96"/>
        <end position="136"/>
    </location>
</feature>
<dbReference type="InterPro" id="IPR001005">
    <property type="entry name" value="SANT/Myb"/>
</dbReference>
<feature type="compositionally biased region" description="Polar residues" evidence="6">
    <location>
        <begin position="125"/>
        <end position="136"/>
    </location>
</feature>
<proteinExistence type="predicted"/>
<dbReference type="InterPro" id="IPR009057">
    <property type="entry name" value="Homeodomain-like_sf"/>
</dbReference>
<evidence type="ECO:0000313" key="9">
    <source>
        <dbReference type="EMBL" id="KAK4745512.1"/>
    </source>
</evidence>
<dbReference type="EMBL" id="JAXIOK010000021">
    <property type="protein sequence ID" value="KAK4745512.1"/>
    <property type="molecule type" value="Genomic_DNA"/>
</dbReference>
<evidence type="ECO:0000256" key="2">
    <source>
        <dbReference type="ARBA" id="ARBA00023015"/>
    </source>
</evidence>
<dbReference type="GO" id="GO:0010468">
    <property type="term" value="P:regulation of gene expression"/>
    <property type="evidence" value="ECO:0007669"/>
    <property type="project" value="UniProtKB-ARBA"/>
</dbReference>
<evidence type="ECO:0000259" key="8">
    <source>
        <dbReference type="PROSITE" id="PS51294"/>
    </source>
</evidence>
<dbReference type="InterPro" id="IPR017884">
    <property type="entry name" value="SANT_dom"/>
</dbReference>
<dbReference type="Pfam" id="PF00249">
    <property type="entry name" value="Myb_DNA-binding"/>
    <property type="match status" value="1"/>
</dbReference>
<feature type="compositionally biased region" description="Basic residues" evidence="6">
    <location>
        <begin position="111"/>
        <end position="124"/>
    </location>
</feature>
<keyword evidence="3" id="KW-0238">DNA-binding</keyword>
<dbReference type="SUPFAM" id="SSF46689">
    <property type="entry name" value="Homeodomain-like"/>
    <property type="match status" value="1"/>
</dbReference>
<reference evidence="9 10" key="1">
    <citation type="journal article" date="2023" name="Hortic Res">
        <title>Pangenome of water caltrop reveals structural variations and asymmetric subgenome divergence after allopolyploidization.</title>
        <authorList>
            <person name="Zhang X."/>
            <person name="Chen Y."/>
            <person name="Wang L."/>
            <person name="Yuan Y."/>
            <person name="Fang M."/>
            <person name="Shi L."/>
            <person name="Lu R."/>
            <person name="Comes H.P."/>
            <person name="Ma Y."/>
            <person name="Chen Y."/>
            <person name="Huang G."/>
            <person name="Zhou Y."/>
            <person name="Zheng Z."/>
            <person name="Qiu Y."/>
        </authorList>
    </citation>
    <scope>NUCLEOTIDE SEQUENCE [LARGE SCALE GENOMIC DNA]</scope>
    <source>
        <tissue evidence="9">Roots</tissue>
    </source>
</reference>
<dbReference type="PANTHER" id="PTHR12802:SF146">
    <property type="entry name" value="PROTEIN REVEILLE 3"/>
    <property type="match status" value="1"/>
</dbReference>
<name>A0AAN7H003_9MYRT</name>
<dbReference type="InterPro" id="IPR006447">
    <property type="entry name" value="Myb_dom_plants"/>
</dbReference>